<accession>A0A392Q3H1</accession>
<evidence type="ECO:0000313" key="2">
    <source>
        <dbReference type="Proteomes" id="UP000265520"/>
    </source>
</evidence>
<dbReference type="EMBL" id="LXQA010109399">
    <property type="protein sequence ID" value="MCI18270.1"/>
    <property type="molecule type" value="Genomic_DNA"/>
</dbReference>
<organism evidence="1 2">
    <name type="scientific">Trifolium medium</name>
    <dbReference type="NCBI Taxonomy" id="97028"/>
    <lineage>
        <taxon>Eukaryota</taxon>
        <taxon>Viridiplantae</taxon>
        <taxon>Streptophyta</taxon>
        <taxon>Embryophyta</taxon>
        <taxon>Tracheophyta</taxon>
        <taxon>Spermatophyta</taxon>
        <taxon>Magnoliopsida</taxon>
        <taxon>eudicotyledons</taxon>
        <taxon>Gunneridae</taxon>
        <taxon>Pentapetalae</taxon>
        <taxon>rosids</taxon>
        <taxon>fabids</taxon>
        <taxon>Fabales</taxon>
        <taxon>Fabaceae</taxon>
        <taxon>Papilionoideae</taxon>
        <taxon>50 kb inversion clade</taxon>
        <taxon>NPAAA clade</taxon>
        <taxon>Hologalegina</taxon>
        <taxon>IRL clade</taxon>
        <taxon>Trifolieae</taxon>
        <taxon>Trifolium</taxon>
    </lineage>
</organism>
<proteinExistence type="predicted"/>
<reference evidence="1 2" key="1">
    <citation type="journal article" date="2018" name="Front. Plant Sci.">
        <title>Red Clover (Trifolium pratense) and Zigzag Clover (T. medium) - A Picture of Genomic Similarities and Differences.</title>
        <authorList>
            <person name="Dluhosova J."/>
            <person name="Istvanek J."/>
            <person name="Nedelnik J."/>
            <person name="Repkova J."/>
        </authorList>
    </citation>
    <scope>NUCLEOTIDE SEQUENCE [LARGE SCALE GENOMIC DNA]</scope>
    <source>
        <strain evidence="2">cv. 10/8</strain>
        <tissue evidence="1">Leaf</tissue>
    </source>
</reference>
<name>A0A392Q3H1_9FABA</name>
<dbReference type="Proteomes" id="UP000265520">
    <property type="component" value="Unassembled WGS sequence"/>
</dbReference>
<dbReference type="AlphaFoldDB" id="A0A392Q3H1"/>
<protein>
    <submittedName>
        <fullName evidence="1">Uncharacterized protein</fullName>
    </submittedName>
</protein>
<comment type="caution">
    <text evidence="1">The sequence shown here is derived from an EMBL/GenBank/DDBJ whole genome shotgun (WGS) entry which is preliminary data.</text>
</comment>
<sequence>MVVGGKIFMRVEGIPRDEGKVERHDGLELLATRGTPVPCARRGRDANEALLLLLAARGAPIPCARR</sequence>
<keyword evidence="2" id="KW-1185">Reference proteome</keyword>
<evidence type="ECO:0000313" key="1">
    <source>
        <dbReference type="EMBL" id="MCI18270.1"/>
    </source>
</evidence>
<feature type="non-terminal residue" evidence="1">
    <location>
        <position position="66"/>
    </location>
</feature>